<feature type="region of interest" description="Disordered" evidence="1">
    <location>
        <begin position="439"/>
        <end position="505"/>
    </location>
</feature>
<organism evidence="2 3">
    <name type="scientific">Rotaria magnacalcarata</name>
    <dbReference type="NCBI Taxonomy" id="392030"/>
    <lineage>
        <taxon>Eukaryota</taxon>
        <taxon>Metazoa</taxon>
        <taxon>Spiralia</taxon>
        <taxon>Gnathifera</taxon>
        <taxon>Rotifera</taxon>
        <taxon>Eurotatoria</taxon>
        <taxon>Bdelloidea</taxon>
        <taxon>Philodinida</taxon>
        <taxon>Philodinidae</taxon>
        <taxon>Rotaria</taxon>
    </lineage>
</organism>
<feature type="compositionally biased region" description="Acidic residues" evidence="1">
    <location>
        <begin position="454"/>
        <end position="475"/>
    </location>
</feature>
<accession>A0A816XZL9</accession>
<feature type="compositionally biased region" description="Acidic residues" evidence="1">
    <location>
        <begin position="482"/>
        <end position="498"/>
    </location>
</feature>
<protein>
    <submittedName>
        <fullName evidence="2">Uncharacterized protein</fullName>
    </submittedName>
</protein>
<dbReference type="EMBL" id="CAJNRG010014039">
    <property type="protein sequence ID" value="CAF2152746.1"/>
    <property type="molecule type" value="Genomic_DNA"/>
</dbReference>
<dbReference type="AlphaFoldDB" id="A0A816XZL9"/>
<reference evidence="2" key="1">
    <citation type="submission" date="2021-02" db="EMBL/GenBank/DDBJ databases">
        <authorList>
            <person name="Nowell W R."/>
        </authorList>
    </citation>
    <scope>NUCLEOTIDE SEQUENCE</scope>
</reference>
<gene>
    <name evidence="2" type="ORF">XDN619_LOCUS28927</name>
</gene>
<comment type="caution">
    <text evidence="2">The sequence shown here is derived from an EMBL/GenBank/DDBJ whole genome shotgun (WGS) entry which is preliminary data.</text>
</comment>
<proteinExistence type="predicted"/>
<name>A0A816XZL9_9BILA</name>
<evidence type="ECO:0000313" key="2">
    <source>
        <dbReference type="EMBL" id="CAF2152746.1"/>
    </source>
</evidence>
<dbReference type="Proteomes" id="UP000663887">
    <property type="component" value="Unassembled WGS sequence"/>
</dbReference>
<evidence type="ECO:0000256" key="1">
    <source>
        <dbReference type="SAM" id="MobiDB-lite"/>
    </source>
</evidence>
<dbReference type="Gene3D" id="2.40.70.10">
    <property type="entry name" value="Acid Proteases"/>
    <property type="match status" value="1"/>
</dbReference>
<evidence type="ECO:0000313" key="3">
    <source>
        <dbReference type="Proteomes" id="UP000663887"/>
    </source>
</evidence>
<sequence>MFFGLDTPVTFVSTSPKGSKDTIYIQNIANIHFNSLSIRERFREGEQVQSILNKCENNALKFDLVLSGLDEILTDKIDFYDHNKSVDNHINNKIYVDMVTGTFKQVLVQNSGGCFEEAHPLSYQAWYDKPCSHRAATDCFVPVQLDGKSYCACIDSGTSCSMMSISVADELFKKNKLVKIKDQKINLLCAGGLKKTINTRIVAIDFMIGTGEFKNMQFMLTPDHMMTSCFVIGTDILRLEDISIDFGLRLLLHHDKIFIELGRLKHPVFYNYHTSPPLVNNMVVEPSENLTSPKVQNNINNSSKVINKVNNYNTEESSESHLQLEHYIDDQELTQLQQTDKEIKKLIKLVQQTNYTLPPDLINGPFKVTNISKVGLTYTRPIQSIHEQNITHIAHHSQLRRWVTPSKTLLNNPVFREYYNYYSPLTAEEELEFLEGKNPLENRPQFQPDWRPDDQEESDFEEDELEENSDSQDLDNDCKVTDEDDTENDNESDNEPPPDTDSLTENNTVEHINDYYVPPYVSHCPPLYTFAQPIYTHMHMPLQEPSPSTAPLHNSSSYMVNDASDDAAKDRQIMPSLKSNKTNDKIKDQECAMELEQGFRDMHYNIDKGNLVTSEQPVVTQYNSPLPSITPKSSPQVINNTIHLSPITPTYNQINTQATPKEIPHSSTLGNVTPIITDIPPNIQQNSFINNNYLDKSEIDSPINNIDPSTNLSVYNCSNDETIIQDMIAENNFPSKMINNLL</sequence>
<dbReference type="InterPro" id="IPR021109">
    <property type="entry name" value="Peptidase_aspartic_dom_sf"/>
</dbReference>